<evidence type="ECO:0000256" key="1">
    <source>
        <dbReference type="SAM" id="Phobius"/>
    </source>
</evidence>
<comment type="caution">
    <text evidence="2">The sequence shown here is derived from an EMBL/GenBank/DDBJ whole genome shotgun (WGS) entry which is preliminary data.</text>
</comment>
<keyword evidence="1" id="KW-1133">Transmembrane helix</keyword>
<proteinExistence type="predicted"/>
<dbReference type="Pfam" id="PF09842">
    <property type="entry name" value="DUF2069"/>
    <property type="match status" value="1"/>
</dbReference>
<dbReference type="EMBL" id="LAZR01039526">
    <property type="protein sequence ID" value="KKL16790.1"/>
    <property type="molecule type" value="Genomic_DNA"/>
</dbReference>
<dbReference type="AlphaFoldDB" id="A0A0F9B567"/>
<feature type="transmembrane region" description="Helical" evidence="1">
    <location>
        <begin position="77"/>
        <end position="97"/>
    </location>
</feature>
<gene>
    <name evidence="2" type="ORF">LCGC14_2492060</name>
</gene>
<keyword evidence="1" id="KW-0472">Membrane</keyword>
<reference evidence="2" key="1">
    <citation type="journal article" date="2015" name="Nature">
        <title>Complex archaea that bridge the gap between prokaryotes and eukaryotes.</title>
        <authorList>
            <person name="Spang A."/>
            <person name="Saw J.H."/>
            <person name="Jorgensen S.L."/>
            <person name="Zaremba-Niedzwiedzka K."/>
            <person name="Martijn J."/>
            <person name="Lind A.E."/>
            <person name="van Eijk R."/>
            <person name="Schleper C."/>
            <person name="Guy L."/>
            <person name="Ettema T.J."/>
        </authorList>
    </citation>
    <scope>NUCLEOTIDE SEQUENCE</scope>
</reference>
<accession>A0A0F9B567</accession>
<protein>
    <recommendedName>
        <fullName evidence="3">DUF2069 domain-containing protein</fullName>
    </recommendedName>
</protein>
<feature type="transmembrane region" description="Helical" evidence="1">
    <location>
        <begin position="24"/>
        <end position="44"/>
    </location>
</feature>
<organism evidence="2">
    <name type="scientific">marine sediment metagenome</name>
    <dbReference type="NCBI Taxonomy" id="412755"/>
    <lineage>
        <taxon>unclassified sequences</taxon>
        <taxon>metagenomes</taxon>
        <taxon>ecological metagenomes</taxon>
    </lineage>
</organism>
<dbReference type="InterPro" id="IPR018643">
    <property type="entry name" value="DUF2069_membrane"/>
</dbReference>
<evidence type="ECO:0000313" key="2">
    <source>
        <dbReference type="EMBL" id="KKL16790.1"/>
    </source>
</evidence>
<evidence type="ECO:0008006" key="3">
    <source>
        <dbReference type="Google" id="ProtNLM"/>
    </source>
</evidence>
<sequence>MTSHSDLNPQLTPKKAITVRFQRIAIIGYVGLLLLMPLWLFLIAPREGHSNGFIFTVYILPLLLPLKGIIQDKPYTYAWANFIVMFYFIHGFTLLWVAQEQLLWVLLELLFASMMFIGCTYYARHRGQELGLKIRKLKDELAQEKAEQEYDRKNR</sequence>
<name>A0A0F9B567_9ZZZZ</name>
<feature type="transmembrane region" description="Helical" evidence="1">
    <location>
        <begin position="50"/>
        <end position="70"/>
    </location>
</feature>
<feature type="transmembrane region" description="Helical" evidence="1">
    <location>
        <begin position="103"/>
        <end position="123"/>
    </location>
</feature>
<keyword evidence="1" id="KW-0812">Transmembrane</keyword>